<reference evidence="3 4" key="1">
    <citation type="submission" date="2022-07" db="EMBL/GenBank/DDBJ databases">
        <title>Genome sequence of Terrisporobacter mayombei DSM6539.</title>
        <authorList>
            <person name="Boeer T."/>
            <person name="Bengelsdorf F.R."/>
            <person name="Daniel R."/>
            <person name="Poehlein A."/>
        </authorList>
    </citation>
    <scope>NUCLEOTIDE SEQUENCE [LARGE SCALE GENOMIC DNA]</scope>
    <source>
        <strain evidence="3 4">DSM 6539</strain>
    </source>
</reference>
<evidence type="ECO:0000256" key="1">
    <source>
        <dbReference type="ARBA" id="ARBA00022729"/>
    </source>
</evidence>
<dbReference type="Pfam" id="PF00041">
    <property type="entry name" value="fn3"/>
    <property type="match status" value="5"/>
</dbReference>
<dbReference type="Pfam" id="PF00149">
    <property type="entry name" value="Metallophos"/>
    <property type="match status" value="1"/>
</dbReference>
<sequence>MDRNGKVTKLLMKVLVFTMIVALGVGNNLSMIAAANITVPEGSYVVSNTTKKVAPGIEESTIVTNNKSGTKQNIDYACEIDLQGTSTTKIISGYAGYDASSWKMDKLTNQAKAAEKKTGLNVVAGINADFYNMSNGQPLGMLIMEGKAYNKGTNPYFAITKDGKAEIREGNVPINDVESAVGGDVIMVRDGKVVNLDDNNSYQTILYSRQAIGIKPDGTVVTFTTHGRNYPLSNGHTYREMAELMIGLGCVTVLNLDGGGSATYASQYEGSENFEVRNSPSDGTERKVSSTLLIVSTAKPTGEFDHASVSPNDLVYTPNSKVQFEATGVDSSGGAATLPSDLTWKLDNSSSSYGQINNKGLFTSNGKAGDVKINVLSGGKVVGSTQITIAAPDSISFSSEEVSLGFDKSSDLGLVVKYKGRDVIYKDGDFKWTMDNEKMGSFNGNIFTSSSSETINGHITATSVYNSSVSGSVYAIIGRLPSVMLDFEDVVDEETGTTTKAEDFYTITREANDTESLLLLGNYGRGGKESAKLVDLDSGEPVRFGNNSLKLDYDFSSGITGTEGACLGFTEETKKIEGTPTGIGMWVYAPEGTPNLWLRIYLKDGNGNLVPLNFTEEAKISEGKMGGIDWNGWKYVEASLEGRTGPFSLVKGQTMRLMYVPGTQQGFYTKGPTKEDGTYEMVEVPEAQRKGSIYIDNLQFVYGANKDDIDNPKVDSITANNTEIKDGMTIDTNTISFKSLFSDIENKNTSGIDHDTVRIYLDGVNMSSEKNCVLVPGDNAINLYDVKLSNGPHNVKVLVRDKFGNETIETRNFIVKGDKEYTNVTLSPISEGNPILNKNFELGLSTDNIGDIKSIETEIKINNDFKDYEVKFNDGFEGTATYDSKARTIKLNATRKEEQSLIGGLFSDKGEANIATLSFKVPKDLKKGSKFTYCAQKGKVTYNSEKEEGFSGTFATSQESLEVVAPLSVKSEAMIVGSSGKIHVYDLEEKGVEDASIYKSDGTLLGKTNKEGYLETDELCKEVGKYTIYAEKGEDISYSINVQSSTSAGNEDGLPEYVISNATSNATGSKNITWISNPQKSDSKAIIQYATKAEYDKRGEAAFINKEGTSKLQSFLGSSDASKNYSVRVNKVNATNLNKNTKYAYRVGDGKNWSEVKEFKTTRSGTNTNFFVIGDTQIANKENVDKISQQLSKGNYSFGIQTGDSVDDASVYSNWVDVLNIFGDSYLSGVDMVHVLGNHEFMGDLDGDAAQNIYNLPNSRRYSVEYGNVYVATISYTNSKSQLKSDLEWLKEDAKNSKAKWKVLTTHQPAYYSNPSGSNEMMNELVPPVAEAAGIDFVFSGHDHSYARTQPIKEGKVNKDDGTVYYICGSTGEKSYGVVDNKDFHFANPPSTDFGAIYLTGSATDSEFKVETHEADGTVIDTYTKTKTSKDCSDGHDYVYDDGYLTCSRCGSSKELGEYTGFAKDEKTNKKMYFIGGKFKTGWFTYGVDEVYHFGNDGLAHDLDVKILEEHNCTQQGKKIVTCKECNISQTYTGAKAPGHYFQPEEQPDGSIKYICGNKEYNCKAVGKYIGDKKIKLSYTTTTYNGNKKSPAVTIDGLVKGEDYTVSYWDNVNAGTARVRVKAKGNTYAGMSYVEYTIKAKSISDMDAKLSFTQIDCSGEEQKPEVTISGLESGKDFTVKYSNNIEPGTAKVTITGKGNYTGTITKEFKISEEKLDKVTGLKSSDRTLTGFKLSWNKVEDTDGYKVYEYNATDKTYKLVDTVEGKDNTSYVLKDLKEGTTYRYAIRAYKKLDNNYSQVGPYSNVITTSTYPGKVTGLYADNITSESMELKWNNVSSASGYKVYKYNEKDKSYTLLKTLEGKNSTAYKVEDLKAGTTYKYAVRAYKAVGKSTYSGAYSDVFSMSVVKAPSKVTGLTTKNRTTSSMTLKWNKVADCDGYKIYEYNPSSKSYKEVKDISGNENTGYDLTNLKVGTTYRYAVRSYKESDGHKYLGEYSKVLTTTTYTAKVTGVTTSNRTTSGFKLKWSKVTNCDGYKVYRYNSEDNTYKLVKTILGSGNTSYNVTGLKNGTTYKYAVRSYKKIGDSTYNGEYSSTLTTSTSPLKIKAVKATDRTSTSITLSWKEVSNADGYRVYRYNSEDKKYELIGEVEGKEKTTYTDKKLASGKNYSYRVKACSKLGKNTYLGEYSDTYKTCTRP</sequence>
<dbReference type="InterPro" id="IPR029052">
    <property type="entry name" value="Metallo-depent_PP-like"/>
</dbReference>
<dbReference type="Pfam" id="PF09992">
    <property type="entry name" value="NAGPA"/>
    <property type="match status" value="1"/>
</dbReference>
<feature type="domain" description="Fibronectin type-III" evidence="2">
    <location>
        <begin position="1910"/>
        <end position="2004"/>
    </location>
</feature>
<protein>
    <recommendedName>
        <fullName evidence="2">Fibronectin type-III domain-containing protein</fullName>
    </recommendedName>
</protein>
<gene>
    <name evidence="3" type="ORF">TEMA_36140</name>
</gene>
<dbReference type="Pfam" id="PF16656">
    <property type="entry name" value="Pur_ac_phosph_N"/>
    <property type="match status" value="1"/>
</dbReference>
<evidence type="ECO:0000313" key="4">
    <source>
        <dbReference type="Proteomes" id="UP001235030"/>
    </source>
</evidence>
<dbReference type="EMBL" id="CP101637">
    <property type="protein sequence ID" value="WMT83116.1"/>
    <property type="molecule type" value="Genomic_DNA"/>
</dbReference>
<dbReference type="InterPro" id="IPR050713">
    <property type="entry name" value="RTP_Phos/Ushers"/>
</dbReference>
<dbReference type="Gene3D" id="3.60.21.10">
    <property type="match status" value="1"/>
</dbReference>
<dbReference type="Gene3D" id="2.60.40.1080">
    <property type="match status" value="1"/>
</dbReference>
<dbReference type="SMART" id="SM00060">
    <property type="entry name" value="FN3"/>
    <property type="match status" value="5"/>
</dbReference>
<evidence type="ECO:0000313" key="3">
    <source>
        <dbReference type="EMBL" id="WMT83116.1"/>
    </source>
</evidence>
<keyword evidence="1" id="KW-0732">Signal</keyword>
<keyword evidence="4" id="KW-1185">Reference proteome</keyword>
<dbReference type="SUPFAM" id="SSF56300">
    <property type="entry name" value="Metallo-dependent phosphatases"/>
    <property type="match status" value="1"/>
</dbReference>
<dbReference type="PROSITE" id="PS50853">
    <property type="entry name" value="FN3"/>
    <property type="match status" value="5"/>
</dbReference>
<dbReference type="PANTHER" id="PTHR46957">
    <property type="entry name" value="CYTOKINE RECEPTOR"/>
    <property type="match status" value="1"/>
</dbReference>
<dbReference type="InterPro" id="IPR015914">
    <property type="entry name" value="PAPs_N"/>
</dbReference>
<proteinExistence type="predicted"/>
<feature type="domain" description="Fibronectin type-III" evidence="2">
    <location>
        <begin position="2100"/>
        <end position="2193"/>
    </location>
</feature>
<dbReference type="Gene3D" id="2.60.40.10">
    <property type="entry name" value="Immunoglobulins"/>
    <property type="match status" value="5"/>
</dbReference>
<dbReference type="InterPro" id="IPR008963">
    <property type="entry name" value="Purple_acid_Pase-like_N"/>
</dbReference>
<accession>A0ABY9Q6D8</accession>
<dbReference type="PANTHER" id="PTHR46957:SF3">
    <property type="entry name" value="CYTOKINE RECEPTOR"/>
    <property type="match status" value="1"/>
</dbReference>
<dbReference type="SUPFAM" id="SSF49363">
    <property type="entry name" value="Purple acid phosphatase, N-terminal domain"/>
    <property type="match status" value="1"/>
</dbReference>
<dbReference type="InterPro" id="IPR036116">
    <property type="entry name" value="FN3_sf"/>
</dbReference>
<feature type="domain" description="Fibronectin type-III" evidence="2">
    <location>
        <begin position="1810"/>
        <end position="1908"/>
    </location>
</feature>
<dbReference type="InterPro" id="IPR003961">
    <property type="entry name" value="FN3_dom"/>
</dbReference>
<dbReference type="RefSeq" id="WP_228105155.1">
    <property type="nucleotide sequence ID" value="NZ_CP101637.1"/>
</dbReference>
<evidence type="ECO:0000259" key="2">
    <source>
        <dbReference type="PROSITE" id="PS50853"/>
    </source>
</evidence>
<dbReference type="Proteomes" id="UP001235030">
    <property type="component" value="Chromosome"/>
</dbReference>
<feature type="domain" description="Fibronectin type-III" evidence="2">
    <location>
        <begin position="2005"/>
        <end position="2099"/>
    </location>
</feature>
<dbReference type="Gene3D" id="2.60.40.380">
    <property type="entry name" value="Purple acid phosphatase-like, N-terminal"/>
    <property type="match status" value="1"/>
</dbReference>
<feature type="domain" description="Fibronectin type-III" evidence="2">
    <location>
        <begin position="1717"/>
        <end position="1809"/>
    </location>
</feature>
<dbReference type="CDD" id="cd00063">
    <property type="entry name" value="FN3"/>
    <property type="match status" value="5"/>
</dbReference>
<dbReference type="SUPFAM" id="SSF49265">
    <property type="entry name" value="Fibronectin type III"/>
    <property type="match status" value="3"/>
</dbReference>
<dbReference type="InterPro" id="IPR013783">
    <property type="entry name" value="Ig-like_fold"/>
</dbReference>
<organism evidence="3 4">
    <name type="scientific">Terrisporobacter mayombei</name>
    <dbReference type="NCBI Taxonomy" id="1541"/>
    <lineage>
        <taxon>Bacteria</taxon>
        <taxon>Bacillati</taxon>
        <taxon>Bacillota</taxon>
        <taxon>Clostridia</taxon>
        <taxon>Peptostreptococcales</taxon>
        <taxon>Peptostreptococcaceae</taxon>
        <taxon>Terrisporobacter</taxon>
    </lineage>
</organism>
<dbReference type="InterPro" id="IPR004843">
    <property type="entry name" value="Calcineurin-like_PHP"/>
</dbReference>
<dbReference type="InterPro" id="IPR018711">
    <property type="entry name" value="NAGPA"/>
</dbReference>
<name>A0ABY9Q6D8_9FIRM</name>